<evidence type="ECO:0000313" key="6">
    <source>
        <dbReference type="Proteomes" id="UP000239709"/>
    </source>
</evidence>
<feature type="domain" description="Nucleotidyl transferase" evidence="4">
    <location>
        <begin position="14"/>
        <end position="152"/>
    </location>
</feature>
<keyword evidence="2" id="KW-0548">Nucleotidyltransferase</keyword>
<sequence>MRLGALSEAAAPRGLILAAGRGERMRPLTDHCPKPLLEVHGQPLLQWWVDALARGGVHDIVINTGWLGEQIESHFDAQRLSRLRRQLSKDELSVAFSSEVRDFGYALETAGGIARALPLLAPQPQDVFWVMAGDIYAPGFTISAEAAQRFAASGRLAHLWLVPNPAHNPQGDFAIGPDGLALNPVSAPAAGPPQGGHAPSGGSAAGEAAERGGTLTFSTVALYRPALFAPPWCDILPGNPQGTAAPLAPLLRKAIAAGQVSAELYTGAWTDVGTPERLAQLNVVPAP</sequence>
<organism evidence="5 6">
    <name type="scientific">Ottowia oryzae</name>
    <dbReference type="NCBI Taxonomy" id="2109914"/>
    <lineage>
        <taxon>Bacteria</taxon>
        <taxon>Pseudomonadati</taxon>
        <taxon>Pseudomonadota</taxon>
        <taxon>Betaproteobacteria</taxon>
        <taxon>Burkholderiales</taxon>
        <taxon>Comamonadaceae</taxon>
        <taxon>Ottowia</taxon>
    </lineage>
</organism>
<keyword evidence="6" id="KW-1185">Reference proteome</keyword>
<protein>
    <submittedName>
        <fullName evidence="5">Nucleotidyltransferase</fullName>
    </submittedName>
</protein>
<dbReference type="SUPFAM" id="SSF53448">
    <property type="entry name" value="Nucleotide-diphospho-sugar transferases"/>
    <property type="match status" value="1"/>
</dbReference>
<feature type="region of interest" description="Disordered" evidence="3">
    <location>
        <begin position="184"/>
        <end position="209"/>
    </location>
</feature>
<evidence type="ECO:0000256" key="3">
    <source>
        <dbReference type="SAM" id="MobiDB-lite"/>
    </source>
</evidence>
<evidence type="ECO:0000313" key="5">
    <source>
        <dbReference type="EMBL" id="AVO33474.1"/>
    </source>
</evidence>
<feature type="compositionally biased region" description="Low complexity" evidence="3">
    <location>
        <begin position="195"/>
        <end position="209"/>
    </location>
</feature>
<keyword evidence="1 5" id="KW-0808">Transferase</keyword>
<dbReference type="InterPro" id="IPR029044">
    <property type="entry name" value="Nucleotide-diphossugar_trans"/>
</dbReference>
<dbReference type="EMBL" id="CP027666">
    <property type="protein sequence ID" value="AVO33474.1"/>
    <property type="molecule type" value="Genomic_DNA"/>
</dbReference>
<dbReference type="InterPro" id="IPR050065">
    <property type="entry name" value="GlmU-like"/>
</dbReference>
<dbReference type="AlphaFoldDB" id="A0A2S0MC58"/>
<proteinExistence type="predicted"/>
<gene>
    <name evidence="5" type="ORF">C6570_03800</name>
</gene>
<dbReference type="OrthoDB" id="9788272at2"/>
<dbReference type="GO" id="GO:0016779">
    <property type="term" value="F:nucleotidyltransferase activity"/>
    <property type="evidence" value="ECO:0007669"/>
    <property type="project" value="UniProtKB-KW"/>
</dbReference>
<evidence type="ECO:0000259" key="4">
    <source>
        <dbReference type="Pfam" id="PF00483"/>
    </source>
</evidence>
<dbReference type="PANTHER" id="PTHR43584:SF8">
    <property type="entry name" value="N-ACETYLMURAMATE ALPHA-1-PHOSPHATE URIDYLYLTRANSFERASE"/>
    <property type="match status" value="1"/>
</dbReference>
<dbReference type="InterPro" id="IPR005835">
    <property type="entry name" value="NTP_transferase_dom"/>
</dbReference>
<dbReference type="CDD" id="cd06422">
    <property type="entry name" value="NTP_transferase_like_1"/>
    <property type="match status" value="1"/>
</dbReference>
<dbReference type="RefSeq" id="WP_106702037.1">
    <property type="nucleotide sequence ID" value="NZ_CP027666.1"/>
</dbReference>
<dbReference type="Pfam" id="PF00483">
    <property type="entry name" value="NTP_transferase"/>
    <property type="match status" value="1"/>
</dbReference>
<accession>A0A2S0MC58</accession>
<dbReference type="KEGG" id="otk:C6570_03800"/>
<dbReference type="Gene3D" id="3.90.550.10">
    <property type="entry name" value="Spore Coat Polysaccharide Biosynthesis Protein SpsA, Chain A"/>
    <property type="match status" value="1"/>
</dbReference>
<dbReference type="Proteomes" id="UP000239709">
    <property type="component" value="Chromosome"/>
</dbReference>
<name>A0A2S0MC58_9BURK</name>
<evidence type="ECO:0000256" key="1">
    <source>
        <dbReference type="ARBA" id="ARBA00022679"/>
    </source>
</evidence>
<dbReference type="PANTHER" id="PTHR43584">
    <property type="entry name" value="NUCLEOTIDYL TRANSFERASE"/>
    <property type="match status" value="1"/>
</dbReference>
<evidence type="ECO:0000256" key="2">
    <source>
        <dbReference type="ARBA" id="ARBA00022695"/>
    </source>
</evidence>
<reference evidence="5 6" key="1">
    <citation type="submission" date="2018-03" db="EMBL/GenBank/DDBJ databases">
        <title>Genome sequencing of Ottowia sp.</title>
        <authorList>
            <person name="Kim S.-J."/>
            <person name="Heo J."/>
            <person name="Kwon S.-W."/>
        </authorList>
    </citation>
    <scope>NUCLEOTIDE SEQUENCE [LARGE SCALE GENOMIC DNA]</scope>
    <source>
        <strain evidence="5 6">KADR8-3</strain>
    </source>
</reference>